<dbReference type="PANTHER" id="PTHR42978">
    <property type="entry name" value="QUORUM-QUENCHING LACTONASE YTNP-RELATED-RELATED"/>
    <property type="match status" value="1"/>
</dbReference>
<evidence type="ECO:0000256" key="3">
    <source>
        <dbReference type="ARBA" id="ARBA00022801"/>
    </source>
</evidence>
<evidence type="ECO:0000256" key="1">
    <source>
        <dbReference type="ARBA" id="ARBA00007749"/>
    </source>
</evidence>
<reference evidence="7" key="2">
    <citation type="journal article" date="2012" name="Appl. Environ. Microbiol.">
        <title>Cloning, Baeyer-Villiger biooxidations, and structures of the camphor pathway 2-oxo-Delta(3)-4,5,5-trimethylcyclopentenylacetyl-coenzyme A monooxygenase of Pseudomonas putida ATCC 17453.</title>
        <authorList>
            <person name="Leisch H."/>
            <person name="Shi R."/>
            <person name="Grosse S."/>
            <person name="Morley K."/>
            <person name="Bergeron H."/>
            <person name="Cygler M."/>
            <person name="Iwaki H."/>
            <person name="Hasegawa Y."/>
            <person name="Lau P.C.K."/>
        </authorList>
    </citation>
    <scope>NUCLEOTIDE SEQUENCE</scope>
    <source>
        <strain evidence="7">ATCC 17453</strain>
        <plasmid evidence="7">CAM</plasmid>
    </source>
</reference>
<accession>Q6STL9</accession>
<dbReference type="SMR" id="Q6STL9"/>
<dbReference type="InterPro" id="IPR001279">
    <property type="entry name" value="Metallo-B-lactamas"/>
</dbReference>
<dbReference type="PANTHER" id="PTHR42978:SF6">
    <property type="entry name" value="QUORUM-QUENCHING LACTONASE YTNP-RELATED"/>
    <property type="match status" value="1"/>
</dbReference>
<keyword evidence="3 6" id="KW-0378">Hydrolase</keyword>
<evidence type="ECO:0000313" key="6">
    <source>
        <dbReference type="EMBL" id="AAR21562.1"/>
    </source>
</evidence>
<proteinExistence type="inferred from homology"/>
<dbReference type="SUPFAM" id="SSF56281">
    <property type="entry name" value="Metallo-hydrolase/oxidoreductase"/>
    <property type="match status" value="1"/>
</dbReference>
<dbReference type="InterPro" id="IPR036866">
    <property type="entry name" value="RibonucZ/Hydroxyglut_hydro"/>
</dbReference>
<keyword evidence="2" id="KW-0479">Metal-binding</keyword>
<evidence type="ECO:0000313" key="7">
    <source>
        <dbReference type="EMBL" id="BAN13283.1"/>
    </source>
</evidence>
<dbReference type="SMART" id="SM00849">
    <property type="entry name" value="Lactamase_B"/>
    <property type="match status" value="1"/>
</dbReference>
<dbReference type="InterPro" id="IPR051013">
    <property type="entry name" value="MBL_superfamily_lactonases"/>
</dbReference>
<evidence type="ECO:0000256" key="4">
    <source>
        <dbReference type="ARBA" id="ARBA00022833"/>
    </source>
</evidence>
<dbReference type="GO" id="GO:0016787">
    <property type="term" value="F:hydrolase activity"/>
    <property type="evidence" value="ECO:0007669"/>
    <property type="project" value="UniProtKB-KW"/>
</dbReference>
<reference evidence="7" key="3">
    <citation type="journal article" date="2013" name="Appl. Environ. Microbiol.">
        <title>Camphor pathway redux: functional recombinant expression of 2,5- and 3,6-diketocamphane monooxygenases of Pseudomonas putida ATCC 17453 with their cognate flavin reductase catalyzing Baeyer-Villiger reactions.</title>
        <authorList>
            <person name="Iwaki H."/>
            <person name="Grosse S."/>
            <person name="Bergeron H."/>
            <person name="Leisch H."/>
            <person name="Morley K."/>
            <person name="Hasegawa Y."/>
            <person name="Lau P.C.K."/>
        </authorList>
    </citation>
    <scope>NUCLEOTIDE SEQUENCE</scope>
    <source>
        <strain evidence="7">ATCC 17453</strain>
        <plasmid evidence="7">CAM</plasmid>
    </source>
</reference>
<dbReference type="PROSITE" id="PS51257">
    <property type="entry name" value="PROKAR_LIPOPROTEIN"/>
    <property type="match status" value="1"/>
</dbReference>
<dbReference type="Gene3D" id="3.60.15.10">
    <property type="entry name" value="Ribonuclease Z/Hydroxyacylglutathione hydrolase-like"/>
    <property type="match status" value="1"/>
</dbReference>
<name>Q6STL9_PSEPU</name>
<organism evidence="6">
    <name type="scientific">Pseudomonas putida</name>
    <name type="common">Arthrobacter siderocapsulatus</name>
    <dbReference type="NCBI Taxonomy" id="303"/>
    <lineage>
        <taxon>Bacteria</taxon>
        <taxon>Pseudomonadati</taxon>
        <taxon>Pseudomonadota</taxon>
        <taxon>Gammaproteobacteria</taxon>
        <taxon>Pseudomonadales</taxon>
        <taxon>Pseudomonadaceae</taxon>
        <taxon>Pseudomonas</taxon>
    </lineage>
</organism>
<dbReference type="EMBL" id="AB771747">
    <property type="protein sequence ID" value="BAN13283.1"/>
    <property type="molecule type" value="Genomic_DNA"/>
</dbReference>
<evidence type="ECO:0000256" key="2">
    <source>
        <dbReference type="ARBA" id="ARBA00022723"/>
    </source>
</evidence>
<dbReference type="GO" id="GO:0046872">
    <property type="term" value="F:metal ion binding"/>
    <property type="evidence" value="ECO:0007669"/>
    <property type="project" value="UniProtKB-KW"/>
</dbReference>
<comment type="similarity">
    <text evidence="1">Belongs to the metallo-beta-lactamase superfamily.</text>
</comment>
<dbReference type="EMBL" id="AY450285">
    <property type="protein sequence ID" value="AAR21562.1"/>
    <property type="molecule type" value="Genomic_DNA"/>
</dbReference>
<gene>
    <name evidence="6" type="primary">camQ</name>
    <name evidence="7" type="synonym">camH</name>
</gene>
<dbReference type="CDD" id="cd07720">
    <property type="entry name" value="OPHC2-like_MBL-fold"/>
    <property type="match status" value="1"/>
</dbReference>
<reference evidence="6" key="1">
    <citation type="submission" date="2003-10" db="EMBL/GenBank/DDBJ databases">
        <title>camP, 2,5-diketocamphane 1,2-monooxygenase homolog, and camQ, lactone hydrolase, on the CAM plasmid of Pseudomonas putida NCIMB 10007.</title>
        <authorList>
            <person name="Tongyoo N."/>
            <person name="Ward J.M."/>
        </authorList>
    </citation>
    <scope>NUCLEOTIDE SEQUENCE</scope>
    <source>
        <strain evidence="6">NCIMB 10007</strain>
        <plasmid evidence="6">CAM</plasmid>
    </source>
</reference>
<protein>
    <submittedName>
        <fullName evidence="6 7">Lactone hydrolase</fullName>
    </submittedName>
</protein>
<keyword evidence="6" id="KW-0614">Plasmid</keyword>
<keyword evidence="4" id="KW-0862">Zinc</keyword>
<dbReference type="AlphaFoldDB" id="Q6STL9"/>
<dbReference type="Pfam" id="PF00753">
    <property type="entry name" value="Lactamase_B"/>
    <property type="match status" value="1"/>
</dbReference>
<sequence length="327" mass="35688">MRKFRSFAFQLTLVTVTVGCGMNTIPAIAEPAGRQQHQVPGFYRMNLGEFEITALYDGFIKLDPAWLSGISADNIQSLLAKMFIDSSKGIQTAVNGYLINTGEHLVLVDAGSAQCFGSTLGVMRRNLEASGYQVEQVDSVLLTHLHPDHACGLANADGTPTYPNARVYVPRQEAEFWLDQDIAAMPEPSQAFFLMARAAVAPYAQGRLLRYEPDAALLPGVESVPTYGHTPGHSAYLFTSGDERLMVWGDLVHNHAIQFARPEVVIEFDADSAQARSSRQSMLTNAAKEHFWVAGAHLPFPGLGRVRATDGAYAWVPIEFGPVGDHP</sequence>
<evidence type="ECO:0000259" key="5">
    <source>
        <dbReference type="SMART" id="SM00849"/>
    </source>
</evidence>
<geneLocation type="plasmid" evidence="6">
    <name>CAM</name>
</geneLocation>
<feature type="domain" description="Metallo-beta-lactamase" evidence="5">
    <location>
        <begin position="93"/>
        <end position="297"/>
    </location>
</feature>